<gene>
    <name evidence="2" type="ORF">NBG84_27130</name>
</gene>
<accession>A0ABT0UTK1</accession>
<evidence type="ECO:0008006" key="4">
    <source>
        <dbReference type="Google" id="ProtNLM"/>
    </source>
</evidence>
<dbReference type="InterPro" id="IPR036852">
    <property type="entry name" value="Peptidase_S8/S53_dom_sf"/>
</dbReference>
<dbReference type="EMBL" id="JAMQAW010000034">
    <property type="protein sequence ID" value="MCM2391917.1"/>
    <property type="molecule type" value="Genomic_DNA"/>
</dbReference>
<keyword evidence="3" id="KW-1185">Reference proteome</keyword>
<dbReference type="Gene3D" id="3.40.50.200">
    <property type="entry name" value="Peptidase S8/S53 domain"/>
    <property type="match status" value="1"/>
</dbReference>
<protein>
    <recommendedName>
        <fullName evidence="4">Peptidase S8/S53 domain-containing protein</fullName>
    </recommendedName>
</protein>
<reference evidence="2" key="1">
    <citation type="submission" date="2022-06" db="EMBL/GenBank/DDBJ databases">
        <title>Genome public.</title>
        <authorList>
            <person name="Sun Q."/>
        </authorList>
    </citation>
    <scope>NUCLEOTIDE SEQUENCE</scope>
    <source>
        <strain evidence="2">CWNU-1</strain>
    </source>
</reference>
<evidence type="ECO:0000313" key="3">
    <source>
        <dbReference type="Proteomes" id="UP001431429"/>
    </source>
</evidence>
<evidence type="ECO:0000256" key="1">
    <source>
        <dbReference type="PROSITE-ProRule" id="PRU01240"/>
    </source>
</evidence>
<comment type="caution">
    <text evidence="1">Lacks conserved residue(s) required for the propagation of feature annotation.</text>
</comment>
<dbReference type="PROSITE" id="PS51892">
    <property type="entry name" value="SUBTILASE"/>
    <property type="match status" value="1"/>
</dbReference>
<evidence type="ECO:0000313" key="2">
    <source>
        <dbReference type="EMBL" id="MCM2391917.1"/>
    </source>
</evidence>
<dbReference type="SUPFAM" id="SSF52743">
    <property type="entry name" value="Subtilisin-like"/>
    <property type="match status" value="1"/>
</dbReference>
<sequence>MVYGVDTGIDVSHHQFENRAREGPSYISDGYGGCHPHGTLVAGTVGGRDFVVGQDGQLLSVREPVNCENEVTWDDAVAAFDW</sequence>
<name>A0ABT0UTK1_9ACTN</name>
<organism evidence="2 3">
    <name type="scientific">Streptomyces albipurpureus</name>
    <dbReference type="NCBI Taxonomy" id="2897419"/>
    <lineage>
        <taxon>Bacteria</taxon>
        <taxon>Bacillati</taxon>
        <taxon>Actinomycetota</taxon>
        <taxon>Actinomycetes</taxon>
        <taxon>Kitasatosporales</taxon>
        <taxon>Streptomycetaceae</taxon>
        <taxon>Streptomyces</taxon>
    </lineage>
</organism>
<comment type="caution">
    <text evidence="2">The sequence shown here is derived from an EMBL/GenBank/DDBJ whole genome shotgun (WGS) entry which is preliminary data.</text>
</comment>
<dbReference type="Proteomes" id="UP001431429">
    <property type="component" value="Unassembled WGS sequence"/>
</dbReference>
<comment type="similarity">
    <text evidence="1">Belongs to the peptidase S8 family.</text>
</comment>
<proteinExistence type="inferred from homology"/>